<name>A0ABN8ZFS1_RANTA</name>
<proteinExistence type="predicted"/>
<dbReference type="Proteomes" id="UP001176941">
    <property type="component" value="Chromosome 31"/>
</dbReference>
<feature type="region of interest" description="Disordered" evidence="1">
    <location>
        <begin position="1"/>
        <end position="25"/>
    </location>
</feature>
<protein>
    <submittedName>
        <fullName evidence="2">Uncharacterized protein</fullName>
    </submittedName>
</protein>
<evidence type="ECO:0000256" key="1">
    <source>
        <dbReference type="SAM" id="MobiDB-lite"/>
    </source>
</evidence>
<gene>
    <name evidence="2" type="ORF">MRATA1EN1_LOCUS20604</name>
</gene>
<organism evidence="2 3">
    <name type="scientific">Rangifer tarandus platyrhynchus</name>
    <name type="common">Svalbard reindeer</name>
    <dbReference type="NCBI Taxonomy" id="3082113"/>
    <lineage>
        <taxon>Eukaryota</taxon>
        <taxon>Metazoa</taxon>
        <taxon>Chordata</taxon>
        <taxon>Craniata</taxon>
        <taxon>Vertebrata</taxon>
        <taxon>Euteleostomi</taxon>
        <taxon>Mammalia</taxon>
        <taxon>Eutheria</taxon>
        <taxon>Laurasiatheria</taxon>
        <taxon>Artiodactyla</taxon>
        <taxon>Ruminantia</taxon>
        <taxon>Pecora</taxon>
        <taxon>Cervidae</taxon>
        <taxon>Odocoileinae</taxon>
        <taxon>Rangifer</taxon>
    </lineage>
</organism>
<evidence type="ECO:0000313" key="3">
    <source>
        <dbReference type="Proteomes" id="UP001176941"/>
    </source>
</evidence>
<keyword evidence="3" id="KW-1185">Reference proteome</keyword>
<evidence type="ECO:0000313" key="2">
    <source>
        <dbReference type="EMBL" id="CAI9171642.1"/>
    </source>
</evidence>
<accession>A0ABN8ZFS1</accession>
<dbReference type="EMBL" id="OX459967">
    <property type="protein sequence ID" value="CAI9171642.1"/>
    <property type="molecule type" value="Genomic_DNA"/>
</dbReference>
<sequence length="125" mass="13484">MHAGSPSLHPRVHCTPGPLHSRVPASPQRALKGCEDLATHGCSGNEAGPRRWTPSASETDVHPTGITPGLNVVQPRPESRPATTLKEAPGGVFKVNAKRLLRILPSPRRVWSPIKSTFCFQEEVS</sequence>
<feature type="region of interest" description="Disordered" evidence="1">
    <location>
        <begin position="40"/>
        <end position="87"/>
    </location>
</feature>
<reference evidence="2" key="1">
    <citation type="submission" date="2023-04" db="EMBL/GenBank/DDBJ databases">
        <authorList>
            <consortium name="ELIXIR-Norway"/>
        </authorList>
    </citation>
    <scope>NUCLEOTIDE SEQUENCE [LARGE SCALE GENOMIC DNA]</scope>
</reference>